<dbReference type="GO" id="GO:0033063">
    <property type="term" value="C:Rad51B-Rad51C-Rad51D-XRCC2 complex"/>
    <property type="evidence" value="ECO:0007669"/>
    <property type="project" value="TreeGrafter"/>
</dbReference>
<dbReference type="InterPro" id="IPR051988">
    <property type="entry name" value="HRR_RAD51_Paralog"/>
</dbReference>
<dbReference type="OrthoDB" id="336321at2759"/>
<dbReference type="GO" id="GO:0005524">
    <property type="term" value="F:ATP binding"/>
    <property type="evidence" value="ECO:0007669"/>
    <property type="project" value="InterPro"/>
</dbReference>
<dbReference type="GO" id="GO:0042148">
    <property type="term" value="P:DNA strand invasion"/>
    <property type="evidence" value="ECO:0007669"/>
    <property type="project" value="TreeGrafter"/>
</dbReference>
<dbReference type="GO" id="GO:0005657">
    <property type="term" value="C:replication fork"/>
    <property type="evidence" value="ECO:0007669"/>
    <property type="project" value="TreeGrafter"/>
</dbReference>
<dbReference type="SMART" id="SM00382">
    <property type="entry name" value="AAA"/>
    <property type="match status" value="1"/>
</dbReference>
<evidence type="ECO:0000313" key="5">
    <source>
        <dbReference type="Proteomes" id="UP000708208"/>
    </source>
</evidence>
<keyword evidence="2" id="KW-0539">Nucleus</keyword>
<reference evidence="4" key="1">
    <citation type="submission" date="2021-06" db="EMBL/GenBank/DDBJ databases">
        <authorList>
            <person name="Hodson N. C."/>
            <person name="Mongue J. A."/>
            <person name="Jaron S. K."/>
        </authorList>
    </citation>
    <scope>NUCLEOTIDE SEQUENCE</scope>
</reference>
<protein>
    <recommendedName>
        <fullName evidence="3">RecA family profile 1 domain-containing protein</fullName>
    </recommendedName>
</protein>
<dbReference type="PROSITE" id="PS50162">
    <property type="entry name" value="RECA_2"/>
    <property type="match status" value="1"/>
</dbReference>
<dbReference type="Pfam" id="PF08423">
    <property type="entry name" value="Rad51"/>
    <property type="match status" value="1"/>
</dbReference>
<organism evidence="4 5">
    <name type="scientific">Allacma fusca</name>
    <dbReference type="NCBI Taxonomy" id="39272"/>
    <lineage>
        <taxon>Eukaryota</taxon>
        <taxon>Metazoa</taxon>
        <taxon>Ecdysozoa</taxon>
        <taxon>Arthropoda</taxon>
        <taxon>Hexapoda</taxon>
        <taxon>Collembola</taxon>
        <taxon>Symphypleona</taxon>
        <taxon>Sminthuridae</taxon>
        <taxon>Allacma</taxon>
    </lineage>
</organism>
<gene>
    <name evidence="4" type="ORF">AFUS01_LOCUS37558</name>
</gene>
<dbReference type="PANTHER" id="PTHR46457">
    <property type="entry name" value="DNA REPAIR PROTEIN RAD51 HOMOLOG 4"/>
    <property type="match status" value="1"/>
</dbReference>
<dbReference type="GO" id="GO:0003697">
    <property type="term" value="F:single-stranded DNA binding"/>
    <property type="evidence" value="ECO:0007669"/>
    <property type="project" value="TreeGrafter"/>
</dbReference>
<proteinExistence type="predicted"/>
<dbReference type="GO" id="GO:0007131">
    <property type="term" value="P:reciprocal meiotic recombination"/>
    <property type="evidence" value="ECO:0007669"/>
    <property type="project" value="TreeGrafter"/>
</dbReference>
<dbReference type="GO" id="GO:0000724">
    <property type="term" value="P:double-strand break repair via homologous recombination"/>
    <property type="evidence" value="ECO:0007669"/>
    <property type="project" value="TreeGrafter"/>
</dbReference>
<dbReference type="InterPro" id="IPR003593">
    <property type="entry name" value="AAA+_ATPase"/>
</dbReference>
<sequence>MADPAIHVADPSIADSCPPSVNDCCRLLTYKEISKESLAKLEENDITTVTDLFLKTPETILTMADMTHLEYEKLTNEIFLKCRPEVTTFLGALHGRGQLMSTGFAKLDKILGGGLYGGEILEFYGLPSTGKTQMCLSIAALVSQGEEDISLVYLDLKNDFEPLRFQELCKACNEKIDRIRVYRESKVKDVINILENFESKLSAANTLLGVSLRLIIIDSLPMMFYPSETDYDDFARICQERVFQNMKRISARLGVAIIMTNHAVVQDFNRKRKTSAGIFEQQQRLKPALGAYWIDVPNFRVYLASSGECNEFSATLCKSTRTEEGQTFSFQILDAGLR</sequence>
<keyword evidence="5" id="KW-1185">Reference proteome</keyword>
<evidence type="ECO:0000259" key="3">
    <source>
        <dbReference type="PROSITE" id="PS50162"/>
    </source>
</evidence>
<accession>A0A8J2PFI4</accession>
<name>A0A8J2PFI4_9HEXA</name>
<dbReference type="GO" id="GO:0000400">
    <property type="term" value="F:four-way junction DNA binding"/>
    <property type="evidence" value="ECO:0007669"/>
    <property type="project" value="TreeGrafter"/>
</dbReference>
<comment type="subcellular location">
    <subcellularLocation>
        <location evidence="1">Nucleus</location>
    </subcellularLocation>
</comment>
<dbReference type="GO" id="GO:0000723">
    <property type="term" value="P:telomere maintenance"/>
    <property type="evidence" value="ECO:0007669"/>
    <property type="project" value="TreeGrafter"/>
</dbReference>
<dbReference type="EMBL" id="CAJVCH010544057">
    <property type="protein sequence ID" value="CAG7827577.1"/>
    <property type="molecule type" value="Genomic_DNA"/>
</dbReference>
<feature type="domain" description="RecA family profile 1" evidence="3">
    <location>
        <begin position="96"/>
        <end position="263"/>
    </location>
</feature>
<evidence type="ECO:0000256" key="1">
    <source>
        <dbReference type="ARBA" id="ARBA00004123"/>
    </source>
</evidence>
<evidence type="ECO:0000313" key="4">
    <source>
        <dbReference type="EMBL" id="CAG7827577.1"/>
    </source>
</evidence>
<dbReference type="GO" id="GO:0140664">
    <property type="term" value="F:ATP-dependent DNA damage sensor activity"/>
    <property type="evidence" value="ECO:0007669"/>
    <property type="project" value="InterPro"/>
</dbReference>
<dbReference type="InterPro" id="IPR013632">
    <property type="entry name" value="Rad51_C"/>
</dbReference>
<dbReference type="AlphaFoldDB" id="A0A8J2PFI4"/>
<dbReference type="GO" id="GO:0005815">
    <property type="term" value="C:microtubule organizing center"/>
    <property type="evidence" value="ECO:0007669"/>
    <property type="project" value="TreeGrafter"/>
</dbReference>
<comment type="caution">
    <text evidence="4">The sequence shown here is derived from an EMBL/GenBank/DDBJ whole genome shotgun (WGS) entry which is preliminary data.</text>
</comment>
<dbReference type="Proteomes" id="UP000708208">
    <property type="component" value="Unassembled WGS sequence"/>
</dbReference>
<evidence type="ECO:0000256" key="2">
    <source>
        <dbReference type="ARBA" id="ARBA00023242"/>
    </source>
</evidence>
<dbReference type="PANTHER" id="PTHR46457:SF1">
    <property type="entry name" value="DNA REPAIR PROTEIN RAD51 HOMOLOG 4"/>
    <property type="match status" value="1"/>
</dbReference>
<dbReference type="InterPro" id="IPR020588">
    <property type="entry name" value="RecA_ATP-bd"/>
</dbReference>